<name>A0A0D1CHS0_9RHOB</name>
<dbReference type="GO" id="GO:0006508">
    <property type="term" value="P:proteolysis"/>
    <property type="evidence" value="ECO:0007669"/>
    <property type="project" value="InterPro"/>
</dbReference>
<dbReference type="GO" id="GO:0000270">
    <property type="term" value="P:peptidoglycan metabolic process"/>
    <property type="evidence" value="ECO:0007669"/>
    <property type="project" value="TreeGrafter"/>
</dbReference>
<gene>
    <name evidence="3" type="primary">dacB</name>
    <name evidence="3" type="ORF">jaqu_40310</name>
</gene>
<keyword evidence="2 3" id="KW-0378">Hydrolase</keyword>
<evidence type="ECO:0000313" key="4">
    <source>
        <dbReference type="Proteomes" id="UP000032232"/>
    </source>
</evidence>
<proteinExistence type="inferred from homology"/>
<dbReference type="EMBL" id="JYFE01000081">
    <property type="protein sequence ID" value="KIT14237.1"/>
    <property type="molecule type" value="Genomic_DNA"/>
</dbReference>
<dbReference type="STRING" id="935700.jaqu_40310"/>
<comment type="caution">
    <text evidence="3">The sequence shown here is derived from an EMBL/GenBank/DDBJ whole genome shotgun (WGS) entry which is preliminary data.</text>
</comment>
<evidence type="ECO:0000256" key="1">
    <source>
        <dbReference type="ARBA" id="ARBA00006096"/>
    </source>
</evidence>
<keyword evidence="4" id="KW-1185">Reference proteome</keyword>
<dbReference type="InterPro" id="IPR012338">
    <property type="entry name" value="Beta-lactam/transpept-like"/>
</dbReference>
<keyword evidence="3" id="KW-0121">Carboxypeptidase</keyword>
<evidence type="ECO:0000313" key="3">
    <source>
        <dbReference type="EMBL" id="KIT14237.1"/>
    </source>
</evidence>
<dbReference type="NCBIfam" id="TIGR00666">
    <property type="entry name" value="PBP4"/>
    <property type="match status" value="1"/>
</dbReference>
<reference evidence="3 4" key="1">
    <citation type="submission" date="2015-02" db="EMBL/GenBank/DDBJ databases">
        <title>Genome Sequence of Jannaschia aquimarina DSM28248, a member of the Roseobacter clade.</title>
        <authorList>
            <person name="Voget S."/>
            <person name="Daniel R."/>
        </authorList>
    </citation>
    <scope>NUCLEOTIDE SEQUENCE [LARGE SCALE GENOMIC DNA]</scope>
    <source>
        <strain evidence="3 4">GSW-M26</strain>
    </source>
</reference>
<dbReference type="SUPFAM" id="SSF56601">
    <property type="entry name" value="beta-lactamase/transpeptidase-like"/>
    <property type="match status" value="1"/>
</dbReference>
<dbReference type="PATRIC" id="fig|935700.4.peg.4154"/>
<dbReference type="PANTHER" id="PTHR30023">
    <property type="entry name" value="D-ALANYL-D-ALANINE CARBOXYPEPTIDASE"/>
    <property type="match status" value="1"/>
</dbReference>
<keyword evidence="3" id="KW-0645">Protease</keyword>
<comment type="similarity">
    <text evidence="1">Belongs to the peptidase S13 family.</text>
</comment>
<dbReference type="GO" id="GO:0009002">
    <property type="term" value="F:serine-type D-Ala-D-Ala carboxypeptidase activity"/>
    <property type="evidence" value="ECO:0007669"/>
    <property type="project" value="UniProtKB-EC"/>
</dbReference>
<dbReference type="PRINTS" id="PR00922">
    <property type="entry name" value="DADACBPTASE3"/>
</dbReference>
<dbReference type="InterPro" id="IPR000667">
    <property type="entry name" value="Peptidase_S13"/>
</dbReference>
<evidence type="ECO:0000256" key="2">
    <source>
        <dbReference type="ARBA" id="ARBA00022801"/>
    </source>
</evidence>
<accession>A0A0D1CHS0</accession>
<dbReference type="AlphaFoldDB" id="A0A0D1CHS0"/>
<dbReference type="Gene3D" id="3.40.710.10">
    <property type="entry name" value="DD-peptidase/beta-lactamase superfamily"/>
    <property type="match status" value="2"/>
</dbReference>
<dbReference type="Proteomes" id="UP000032232">
    <property type="component" value="Unassembled WGS sequence"/>
</dbReference>
<organism evidence="3 4">
    <name type="scientific">Jannaschia aquimarina</name>
    <dbReference type="NCBI Taxonomy" id="935700"/>
    <lineage>
        <taxon>Bacteria</taxon>
        <taxon>Pseudomonadati</taxon>
        <taxon>Pseudomonadota</taxon>
        <taxon>Alphaproteobacteria</taxon>
        <taxon>Rhodobacterales</taxon>
        <taxon>Roseobacteraceae</taxon>
        <taxon>Jannaschia</taxon>
    </lineage>
</organism>
<dbReference type="EC" id="3.4.16.4" evidence="3"/>
<sequence length="485" mass="51752">MHRRSFLSGILTTAALPACANAPETSARPVLKPDDILARSAAAAERLVASANLGGDVSAVVADARTGEILETYNPIRALPPASVTKAVTALYAIETLGAEHRFSTRLVATGPISNGRLEGDLVLVGGGDPSLDTDGLHNLAASAKAAGLREVTGRFLVSSGALPTIERIDRSQPEHVGYNPAVSGLNLNFNRVHFSWERGGNGYRTTMDARTGRFRPDVTTSTMRIADRSMPVYTYDTRGSVDAWTVARGQLGGSGSRWLPVRNPALYAGDVMRTMLRSEGIVVPAAERMTGLPAGQTIATETGAALNRVARSMLRYSTNLTAEVIGLSASAQRGLDRATLDASGDLMTRWLGQRASVTRADFDDHSGLNGTTRLSGIGMVKMLTAPRAEGILRPILKEITIEGTQANIPIQAKTGTLNFVSGLGGYFNASSGRPLAFATFCADTRRRAGLSVSERERPQGGRAWGRRARSLQFDLIERWWAVHA</sequence>
<dbReference type="Gene3D" id="3.50.80.20">
    <property type="entry name" value="D-Ala-D-Ala carboxypeptidase C, peptidase S13"/>
    <property type="match status" value="1"/>
</dbReference>
<protein>
    <submittedName>
        <fullName evidence="3">DacB protein</fullName>
        <ecNumber evidence="3">3.4.16.4</ecNumber>
    </submittedName>
</protein>
<dbReference type="Pfam" id="PF02113">
    <property type="entry name" value="Peptidase_S13"/>
    <property type="match status" value="1"/>
</dbReference>
<dbReference type="PANTHER" id="PTHR30023:SF0">
    <property type="entry name" value="PENICILLIN-SENSITIVE CARBOXYPEPTIDASE A"/>
    <property type="match status" value="1"/>
</dbReference>